<name>A0A6P6CR45_PTEVA</name>
<evidence type="ECO:0000256" key="10">
    <source>
        <dbReference type="ARBA" id="ARBA00022843"/>
    </source>
</evidence>
<keyword evidence="14" id="KW-0576">Peroxisome</keyword>
<keyword evidence="22" id="KW-1185">Reference proteome</keyword>
<keyword evidence="9 21" id="KW-0802">TPR repeat</keyword>
<evidence type="ECO:0000256" key="15">
    <source>
        <dbReference type="ARBA" id="ARBA00030195"/>
    </source>
</evidence>
<evidence type="ECO:0000256" key="3">
    <source>
        <dbReference type="ARBA" id="ARBA00005348"/>
    </source>
</evidence>
<dbReference type="GO" id="GO:0005052">
    <property type="term" value="F:peroxisome matrix targeting signal-1 binding"/>
    <property type="evidence" value="ECO:0007669"/>
    <property type="project" value="TreeGrafter"/>
</dbReference>
<evidence type="ECO:0000256" key="20">
    <source>
        <dbReference type="ARBA" id="ARBA00046106"/>
    </source>
</evidence>
<keyword evidence="13" id="KW-0811">Translocation</keyword>
<evidence type="ECO:0000256" key="13">
    <source>
        <dbReference type="ARBA" id="ARBA00023010"/>
    </source>
</evidence>
<evidence type="ECO:0000313" key="23">
    <source>
        <dbReference type="RefSeq" id="XP_023389778.1"/>
    </source>
</evidence>
<comment type="function">
    <text evidence="19">In addition to promoting peroxisomal translocation of proteins containing a PTS1 peroxisomal targeting signal, mediates peroxisomal import of proteins containing a C-terminal PTS2-type peroxisomal targeting signal via its interaction with PEX7. Interaction with PEX7 only takes place when PEX7 is associated with cargo proteins containing a PTS2 peroxisomal targeting signal. PEX7 along with PTS2-containing cargo proteins are then translocated through the PEX13-PEX14 docking complex together with PEX5.</text>
</comment>
<comment type="similarity">
    <text evidence="3">Belongs to the peroxisomal targeting signal receptor family.</text>
</comment>
<organism evidence="22 23">
    <name type="scientific">Pteropus vampyrus</name>
    <name type="common">Large flying fox</name>
    <dbReference type="NCBI Taxonomy" id="132908"/>
    <lineage>
        <taxon>Eukaryota</taxon>
        <taxon>Metazoa</taxon>
        <taxon>Chordata</taxon>
        <taxon>Craniata</taxon>
        <taxon>Vertebrata</taxon>
        <taxon>Euteleostomi</taxon>
        <taxon>Mammalia</taxon>
        <taxon>Eutheria</taxon>
        <taxon>Laurasiatheria</taxon>
        <taxon>Chiroptera</taxon>
        <taxon>Yinpterochiroptera</taxon>
        <taxon>Pteropodoidea</taxon>
        <taxon>Pteropodidae</taxon>
        <taxon>Pteropodinae</taxon>
        <taxon>Pteropus</taxon>
    </lineage>
</organism>
<keyword evidence="6" id="KW-0963">Cytoplasm</keyword>
<keyword evidence="12" id="KW-0882">Thioester bond</keyword>
<evidence type="ECO:0000256" key="7">
    <source>
        <dbReference type="ARBA" id="ARBA00022499"/>
    </source>
</evidence>
<keyword evidence="7" id="KW-1017">Isopeptide bond</keyword>
<dbReference type="AlphaFoldDB" id="A0A6P6CR45"/>
<dbReference type="Proteomes" id="UP000515202">
    <property type="component" value="Unplaced"/>
</dbReference>
<comment type="function">
    <text evidence="20">Receptor that mediates peroxisomal import of proteins containing a C-terminal PTS1-type tripeptide peroxisomal targeting signal (SKL-type). Binds to cargo proteins containing a PTS1 peroxisomal targeting signal in the cytosol, and translocates them into the peroxisome matrix by passing through the PEX13-PEX14 docking complex along with cargo proteins. PEX5 receptor is then retrotranslocated into the cytosol, leading to release of bound cargo in the peroxisome matrix, and reset for a subsequent peroxisome import cycle.</text>
</comment>
<evidence type="ECO:0000256" key="9">
    <source>
        <dbReference type="ARBA" id="ARBA00022803"/>
    </source>
</evidence>
<dbReference type="PANTHER" id="PTHR10130:SF2">
    <property type="entry name" value="PEROXISOMAL TARGETING SIGNAL 1 RECEPTOR"/>
    <property type="match status" value="1"/>
</dbReference>
<evidence type="ECO:0000256" key="2">
    <source>
        <dbReference type="ARBA" id="ARBA00004514"/>
    </source>
</evidence>
<accession>A0A6P6CR45</accession>
<evidence type="ECO:0000256" key="5">
    <source>
        <dbReference type="ARBA" id="ARBA00022448"/>
    </source>
</evidence>
<dbReference type="GO" id="GO:0016560">
    <property type="term" value="P:protein import into peroxisome matrix, docking"/>
    <property type="evidence" value="ECO:0007669"/>
    <property type="project" value="TreeGrafter"/>
</dbReference>
<dbReference type="GO" id="GO:0005778">
    <property type="term" value="C:peroxisomal membrane"/>
    <property type="evidence" value="ECO:0007669"/>
    <property type="project" value="TreeGrafter"/>
</dbReference>
<dbReference type="InterPro" id="IPR011990">
    <property type="entry name" value="TPR-like_helical_dom_sf"/>
</dbReference>
<dbReference type="GO" id="GO:0005782">
    <property type="term" value="C:peroxisomal matrix"/>
    <property type="evidence" value="ECO:0007669"/>
    <property type="project" value="UniProtKB-SubCell"/>
</dbReference>
<keyword evidence="8" id="KW-0677">Repeat</keyword>
<feature type="repeat" description="TPR" evidence="21">
    <location>
        <begin position="418"/>
        <end position="451"/>
    </location>
</feature>
<dbReference type="PROSITE" id="PS50005">
    <property type="entry name" value="TPR"/>
    <property type="match status" value="2"/>
</dbReference>
<dbReference type="GO" id="GO:0005829">
    <property type="term" value="C:cytosol"/>
    <property type="evidence" value="ECO:0007669"/>
    <property type="project" value="UniProtKB-SubCell"/>
</dbReference>
<keyword evidence="11" id="KW-0653">Protein transport</keyword>
<dbReference type="SUPFAM" id="SSF48452">
    <property type="entry name" value="TPR-like"/>
    <property type="match status" value="1"/>
</dbReference>
<evidence type="ECO:0000256" key="1">
    <source>
        <dbReference type="ARBA" id="ARBA00004253"/>
    </source>
</evidence>
<dbReference type="Pfam" id="PF13181">
    <property type="entry name" value="TPR_8"/>
    <property type="match status" value="1"/>
</dbReference>
<evidence type="ECO:0000256" key="18">
    <source>
        <dbReference type="ARBA" id="ARBA00032505"/>
    </source>
</evidence>
<proteinExistence type="inferred from homology"/>
<dbReference type="GeneID" id="105295931"/>
<evidence type="ECO:0000256" key="6">
    <source>
        <dbReference type="ARBA" id="ARBA00022490"/>
    </source>
</evidence>
<evidence type="ECO:0000313" key="22">
    <source>
        <dbReference type="Proteomes" id="UP000515202"/>
    </source>
</evidence>
<dbReference type="Gene3D" id="1.25.40.10">
    <property type="entry name" value="Tetratricopeptide repeat domain"/>
    <property type="match status" value="2"/>
</dbReference>
<evidence type="ECO:0000256" key="4">
    <source>
        <dbReference type="ARBA" id="ARBA00018416"/>
    </source>
</evidence>
<evidence type="ECO:0000256" key="21">
    <source>
        <dbReference type="PROSITE-ProRule" id="PRU00339"/>
    </source>
</evidence>
<keyword evidence="5" id="KW-0813">Transport</keyword>
<sequence length="569" mass="63237">MAMRELVEAECGGANPLMKLAGHFTQDKALRQEGLRPGPWPPGTPASEAVSKPLGVASEDELVAEFLQDQSVPVVSRAPQTFKMDDLLAEMQEIEQSSFRHAPQRAPGVADLALSENWAQEFLAAGDAVDVTQDYNETDWSQEFISEVTDPLSVSPARWAEEYLEQSEEKLWLGEPEGTAATDRWSDEYHPEEDLQHMASDFVAKVDDPKLANSEFLKFVRQIGEGQVSLESGAGSGQAQAEQWAAEFIQQQGTSDAWVDQFTRPVNTSALDVEFERAKSAIESDVDFWDKLQAELEEMAKREAEAHPWLSEYDDLTTASYDKGYQFEEENPLRDHPQPFEEGLRRLQEGDLPNAVLLFEAAVQHDPKHMEAWQYLGTTQAENEQELLAISALRNSLFLEVKELFLAAVRLDPTSIDPDVQCGLGVLFNLSGEYDKAVDCFTAALSVRPNDYLLWNKLGATLANGNQSEEAVAAYRRALELQPGYIRSRYNLGISCINLGAHREAVEHFLEALNMQRKSRGPRGEGGAMSENIWTTLRLALSMLGQSDAYGAADARDLSTLLAMFGLPQ</sequence>
<evidence type="ECO:0000256" key="11">
    <source>
        <dbReference type="ARBA" id="ARBA00022927"/>
    </source>
</evidence>
<reference evidence="23" key="1">
    <citation type="submission" date="2025-08" db="UniProtKB">
        <authorList>
            <consortium name="RefSeq"/>
        </authorList>
    </citation>
    <scope>IDENTIFICATION</scope>
    <source>
        <tissue evidence="23">Kidney</tissue>
    </source>
</reference>
<evidence type="ECO:0000256" key="8">
    <source>
        <dbReference type="ARBA" id="ARBA00022737"/>
    </source>
</evidence>
<comment type="subcellular location">
    <subcellularLocation>
        <location evidence="2">Cytoplasm</location>
        <location evidence="2">Cytosol</location>
    </subcellularLocation>
    <subcellularLocation>
        <location evidence="1">Peroxisome matrix</location>
    </subcellularLocation>
</comment>
<dbReference type="Pfam" id="PF13432">
    <property type="entry name" value="TPR_16"/>
    <property type="match status" value="2"/>
</dbReference>
<keyword evidence="10" id="KW-0832">Ubl conjugation</keyword>
<evidence type="ECO:0000256" key="16">
    <source>
        <dbReference type="ARBA" id="ARBA00030220"/>
    </source>
</evidence>
<evidence type="ECO:0000256" key="17">
    <source>
        <dbReference type="ARBA" id="ARBA00030232"/>
    </source>
</evidence>
<protein>
    <recommendedName>
        <fullName evidence="4">Peroxisomal targeting signal 1 receptor</fullName>
    </recommendedName>
    <alternativeName>
        <fullName evidence="17">PTS1-BP</fullName>
    </alternativeName>
    <alternativeName>
        <fullName evidence="18">Peroxin-5</fullName>
    </alternativeName>
    <alternativeName>
        <fullName evidence="15">Peroxisomal C-terminal targeting signal import receptor</fullName>
    </alternativeName>
    <alternativeName>
        <fullName evidence="16">Peroxisome receptor 1</fullName>
    </alternativeName>
</protein>
<evidence type="ECO:0000256" key="19">
    <source>
        <dbReference type="ARBA" id="ARBA00046072"/>
    </source>
</evidence>
<dbReference type="RefSeq" id="XP_023389778.1">
    <property type="nucleotide sequence ID" value="XM_023534010.1"/>
</dbReference>
<dbReference type="PANTHER" id="PTHR10130">
    <property type="entry name" value="PEROXISOMAL TARGETING SIGNAL 1 RECEPTOR PEX5"/>
    <property type="match status" value="1"/>
</dbReference>
<dbReference type="SMART" id="SM00028">
    <property type="entry name" value="TPR"/>
    <property type="match status" value="3"/>
</dbReference>
<feature type="repeat" description="TPR" evidence="21">
    <location>
        <begin position="452"/>
        <end position="485"/>
    </location>
</feature>
<evidence type="ECO:0000256" key="14">
    <source>
        <dbReference type="ARBA" id="ARBA00023140"/>
    </source>
</evidence>
<dbReference type="InterPro" id="IPR019734">
    <property type="entry name" value="TPR_rpt"/>
</dbReference>
<dbReference type="CTD" id="5830"/>
<evidence type="ECO:0000256" key="12">
    <source>
        <dbReference type="ARBA" id="ARBA00022966"/>
    </source>
</evidence>
<gene>
    <name evidence="23" type="primary">PEX5</name>
</gene>
<dbReference type="InterPro" id="IPR024111">
    <property type="entry name" value="PEX5/PEX5L"/>
</dbReference>